<protein>
    <recommendedName>
        <fullName evidence="3">Serine-threonine protein kinase</fullName>
    </recommendedName>
</protein>
<accession>A0A5J5J2N4</accession>
<gene>
    <name evidence="1" type="ORF">F6B43_01915</name>
</gene>
<organism evidence="1 2">
    <name type="scientific">Microbacterium rhizomatis</name>
    <dbReference type="NCBI Taxonomy" id="1631477"/>
    <lineage>
        <taxon>Bacteria</taxon>
        <taxon>Bacillati</taxon>
        <taxon>Actinomycetota</taxon>
        <taxon>Actinomycetes</taxon>
        <taxon>Micrococcales</taxon>
        <taxon>Microbacteriaceae</taxon>
        <taxon>Microbacterium</taxon>
    </lineage>
</organism>
<dbReference type="EMBL" id="VYSA01000001">
    <property type="protein sequence ID" value="KAA9110467.1"/>
    <property type="molecule type" value="Genomic_DNA"/>
</dbReference>
<dbReference type="OrthoDB" id="280053at2"/>
<evidence type="ECO:0000313" key="1">
    <source>
        <dbReference type="EMBL" id="KAA9110467.1"/>
    </source>
</evidence>
<reference evidence="2" key="1">
    <citation type="submission" date="2019-09" db="EMBL/GenBank/DDBJ databases">
        <title>Mumia zhuanghuii sp. nov. isolated from the intestinal contents of plateau pika (Ochotona curzoniae) in the Qinghai-Tibet plateau of China.</title>
        <authorList>
            <person name="Tian Z."/>
        </authorList>
    </citation>
    <scope>NUCLEOTIDE SEQUENCE [LARGE SCALE GENOMIC DNA]</scope>
    <source>
        <strain evidence="2">JCM 30598</strain>
    </source>
</reference>
<dbReference type="Proteomes" id="UP000325827">
    <property type="component" value="Unassembled WGS sequence"/>
</dbReference>
<sequence length="455" mass="47516">MSLRRIPGTSQSYHLISFDGHGDEVRDADGTIASEVALAALTDPAAGITDVFILSHGWQGDYDDAISQYDRWLGAANPDGVGDGIRPFVIGVHWPSKAWSDRELEAAPSGLLGDEPPAGGMSVADAVDEYAAAFGDSEDVREALTTVLQHAADTDPRQAIGKDDALPTEVTEAYRTLAAHVGANDSDDSLLGGGWTPDDAFEAVKADRDGDDGLLGGGGFFRKLRDALLTPLRQLAFWHGKNQAREFGERGGAQLLRAILAATAPAVRVHLMGHSFGTIVVSSAVRGPGDAPSAPARPVTSMFLVQGAVSLWAFAEHVPDGVGGGRGYLADVVRGEFVSGPIVATTSKWDYAVGRFYPLAVGIAGQYLLGDELPKYGGIGTFGIQGAGAVDLPDLVPGSTSDDTAFRPGTVYNIDASQVIHTLDGASGAHNDLAHAELSWLGWRAALVGVQRPGA</sequence>
<proteinExistence type="predicted"/>
<evidence type="ECO:0008006" key="3">
    <source>
        <dbReference type="Google" id="ProtNLM"/>
    </source>
</evidence>
<name>A0A5J5J2N4_9MICO</name>
<comment type="caution">
    <text evidence="1">The sequence shown here is derived from an EMBL/GenBank/DDBJ whole genome shotgun (WGS) entry which is preliminary data.</text>
</comment>
<keyword evidence="2" id="KW-1185">Reference proteome</keyword>
<evidence type="ECO:0000313" key="2">
    <source>
        <dbReference type="Proteomes" id="UP000325827"/>
    </source>
</evidence>
<dbReference type="RefSeq" id="WP_150447242.1">
    <property type="nucleotide sequence ID" value="NZ_VYSA01000001.1"/>
</dbReference>
<dbReference type="AlphaFoldDB" id="A0A5J5J2N4"/>